<dbReference type="PANTHER" id="PTHR34408:SF1">
    <property type="entry name" value="GLYCOSYL HYDROLASE FAMILY 19 DOMAIN-CONTAINING PROTEIN HI_1415"/>
    <property type="match status" value="1"/>
</dbReference>
<dbReference type="InterPro" id="IPR023346">
    <property type="entry name" value="Lysozyme-like_dom_sf"/>
</dbReference>
<dbReference type="GO" id="GO:0016787">
    <property type="term" value="F:hydrolase activity"/>
    <property type="evidence" value="ECO:0007669"/>
    <property type="project" value="UniProtKB-KW"/>
</dbReference>
<reference evidence="1 2" key="1">
    <citation type="submission" date="2020-02" db="EMBL/GenBank/DDBJ databases">
        <title>Comparative genomics of sulfur disproportionating microorganisms.</title>
        <authorList>
            <person name="Ward L.M."/>
            <person name="Bertran E."/>
            <person name="Johnston D.T."/>
        </authorList>
    </citation>
    <scope>NUCLEOTIDE SEQUENCE [LARGE SCALE GENOMIC DNA]</scope>
    <source>
        <strain evidence="1 2">DSM 3696</strain>
    </source>
</reference>
<dbReference type="RefSeq" id="WP_163301713.1">
    <property type="nucleotide sequence ID" value="NZ_JAAGRQ010000024.1"/>
</dbReference>
<proteinExistence type="predicted"/>
<name>A0A7K3NKF4_9BACT</name>
<gene>
    <name evidence="1" type="ORF">G3N56_07875</name>
</gene>
<dbReference type="Gene3D" id="1.10.530.10">
    <property type="match status" value="1"/>
</dbReference>
<protein>
    <submittedName>
        <fullName evidence="1">Glycoside hydrolase family 19 protein</fullName>
    </submittedName>
</protein>
<sequence length="213" mass="23914">MDLLPVVDALAPQALPVVRQAFATSWPVFERWRMTSFLVLAHFLAHAAHETRLFRALTENLRYSAKRLTEVWEKRFPTLEAARPYAWDPSDPDPEDVALANLAYGSRMGNEENGTDDDDGWRYRGQGIFHLTGRGAYRQIGQMVGVDIEADPSLVLSEHLLIPCACAFWTWKGMTPYAESDDLRSTTRLINGGDNGLADRAIRLAQAKRLLGV</sequence>
<dbReference type="AlphaFoldDB" id="A0A7K3NKF4"/>
<dbReference type="InterPro" id="IPR052354">
    <property type="entry name" value="Cell_Wall_Dynamics_Protein"/>
</dbReference>
<keyword evidence="1" id="KW-0378">Hydrolase</keyword>
<accession>A0A7K3NKF4</accession>
<comment type="caution">
    <text evidence="1">The sequence shown here is derived from an EMBL/GenBank/DDBJ whole genome shotgun (WGS) entry which is preliminary data.</text>
</comment>
<dbReference type="EMBL" id="JAAGRQ010000024">
    <property type="protein sequence ID" value="NDY56660.1"/>
    <property type="molecule type" value="Genomic_DNA"/>
</dbReference>
<organism evidence="1 2">
    <name type="scientific">Desulfolutivibrio sulfodismutans</name>
    <dbReference type="NCBI Taxonomy" id="63561"/>
    <lineage>
        <taxon>Bacteria</taxon>
        <taxon>Pseudomonadati</taxon>
        <taxon>Thermodesulfobacteriota</taxon>
        <taxon>Desulfovibrionia</taxon>
        <taxon>Desulfovibrionales</taxon>
        <taxon>Desulfovibrionaceae</taxon>
        <taxon>Desulfolutivibrio</taxon>
    </lineage>
</organism>
<evidence type="ECO:0000313" key="2">
    <source>
        <dbReference type="Proteomes" id="UP000469724"/>
    </source>
</evidence>
<keyword evidence="2" id="KW-1185">Reference proteome</keyword>
<evidence type="ECO:0000313" key="1">
    <source>
        <dbReference type="EMBL" id="NDY56660.1"/>
    </source>
</evidence>
<dbReference type="SUPFAM" id="SSF53955">
    <property type="entry name" value="Lysozyme-like"/>
    <property type="match status" value="1"/>
</dbReference>
<dbReference type="PANTHER" id="PTHR34408">
    <property type="entry name" value="FAMILY PROTEIN, PUTATIVE-RELATED"/>
    <property type="match status" value="1"/>
</dbReference>
<dbReference type="Proteomes" id="UP000469724">
    <property type="component" value="Unassembled WGS sequence"/>
</dbReference>